<evidence type="ECO:0008006" key="4">
    <source>
        <dbReference type="Google" id="ProtNLM"/>
    </source>
</evidence>
<proteinExistence type="predicted"/>
<name>A0ABN8KFS2_9HYPH</name>
<organism evidence="2 3">
    <name type="scientific">Mesorhizobium escarrei</name>
    <dbReference type="NCBI Taxonomy" id="666018"/>
    <lineage>
        <taxon>Bacteria</taxon>
        <taxon>Pseudomonadati</taxon>
        <taxon>Pseudomonadota</taxon>
        <taxon>Alphaproteobacteria</taxon>
        <taxon>Hyphomicrobiales</taxon>
        <taxon>Phyllobacteriaceae</taxon>
        <taxon>Mesorhizobium</taxon>
    </lineage>
</organism>
<sequence length="106" mass="10951">MAQKSKITTGTNDRPRNETIGQSGEGLPDDSSTSLEVDEAAVARLRKQLQSKPEQFGEANPDEVPAGIPGTGENFCRRCAGTGMIDGRTCPDCGGTGKVTTPIGGG</sequence>
<dbReference type="RefSeq" id="WP_254022253.1">
    <property type="nucleotide sequence ID" value="NZ_CAKXZT010000174.1"/>
</dbReference>
<dbReference type="Proteomes" id="UP001153050">
    <property type="component" value="Unassembled WGS sequence"/>
</dbReference>
<dbReference type="EMBL" id="CAKXZT010000174">
    <property type="protein sequence ID" value="CAH2409093.1"/>
    <property type="molecule type" value="Genomic_DNA"/>
</dbReference>
<protein>
    <recommendedName>
        <fullName evidence="4">Chaperone protein DnaJ</fullName>
    </recommendedName>
</protein>
<keyword evidence="3" id="KW-1185">Reference proteome</keyword>
<feature type="region of interest" description="Disordered" evidence="1">
    <location>
        <begin position="1"/>
        <end position="70"/>
    </location>
</feature>
<dbReference type="Gene3D" id="6.20.20.10">
    <property type="match status" value="1"/>
</dbReference>
<accession>A0ABN8KFS2</accession>
<reference evidence="2 3" key="1">
    <citation type="submission" date="2022-03" db="EMBL/GenBank/DDBJ databases">
        <authorList>
            <person name="Brunel B."/>
        </authorList>
    </citation>
    <scope>NUCLEOTIDE SEQUENCE [LARGE SCALE GENOMIC DNA]</scope>
    <source>
        <strain evidence="2">STM5069sample</strain>
    </source>
</reference>
<feature type="compositionally biased region" description="Polar residues" evidence="1">
    <location>
        <begin position="1"/>
        <end position="12"/>
    </location>
</feature>
<evidence type="ECO:0000313" key="3">
    <source>
        <dbReference type="Proteomes" id="UP001153050"/>
    </source>
</evidence>
<gene>
    <name evidence="2" type="ORF">MES5069_750116</name>
</gene>
<evidence type="ECO:0000313" key="2">
    <source>
        <dbReference type="EMBL" id="CAH2409093.1"/>
    </source>
</evidence>
<comment type="caution">
    <text evidence="2">The sequence shown here is derived from an EMBL/GenBank/DDBJ whole genome shotgun (WGS) entry which is preliminary data.</text>
</comment>
<evidence type="ECO:0000256" key="1">
    <source>
        <dbReference type="SAM" id="MobiDB-lite"/>
    </source>
</evidence>